<protein>
    <submittedName>
        <fullName evidence="4">Glucose dehydrogenase</fullName>
    </submittedName>
</protein>
<feature type="compositionally biased region" description="Low complexity" evidence="1">
    <location>
        <begin position="34"/>
        <end position="45"/>
    </location>
</feature>
<feature type="signal peptide" evidence="2">
    <location>
        <begin position="1"/>
        <end position="19"/>
    </location>
</feature>
<dbReference type="PANTHER" id="PTHR19328">
    <property type="entry name" value="HEDGEHOG-INTERACTING PROTEIN"/>
    <property type="match status" value="1"/>
</dbReference>
<dbReference type="InterPro" id="IPR012938">
    <property type="entry name" value="Glc/Sorbosone_DH"/>
</dbReference>
<comment type="caution">
    <text evidence="4">The sequence shown here is derived from an EMBL/GenBank/DDBJ whole genome shotgun (WGS) entry which is preliminary data.</text>
</comment>
<evidence type="ECO:0000313" key="5">
    <source>
        <dbReference type="Proteomes" id="UP000323454"/>
    </source>
</evidence>
<evidence type="ECO:0000313" key="4">
    <source>
        <dbReference type="EMBL" id="KAA2253639.1"/>
    </source>
</evidence>
<evidence type="ECO:0000259" key="3">
    <source>
        <dbReference type="Pfam" id="PF07995"/>
    </source>
</evidence>
<keyword evidence="2" id="KW-0732">Signal</keyword>
<reference evidence="4 5" key="1">
    <citation type="submission" date="2019-09" db="EMBL/GenBank/DDBJ databases">
        <title>Goodfellowia gen. nov., a new genus of the Pseudonocardineae related to Actinoalloteichus, containing Goodfellowia coeruleoviolacea gen. nov., comb. nov. gen. nov., comb. nov.</title>
        <authorList>
            <person name="Labeda D."/>
        </authorList>
    </citation>
    <scope>NUCLEOTIDE SEQUENCE [LARGE SCALE GENOMIC DNA]</scope>
    <source>
        <strain evidence="4 5">AN110305</strain>
    </source>
</reference>
<feature type="chain" id="PRO_5038599183" evidence="2">
    <location>
        <begin position="20"/>
        <end position="390"/>
    </location>
</feature>
<dbReference type="SUPFAM" id="SSF63829">
    <property type="entry name" value="Calcium-dependent phosphotriesterase"/>
    <property type="match status" value="1"/>
</dbReference>
<feature type="domain" description="Glucose/Sorbosone dehydrogenase" evidence="3">
    <location>
        <begin position="102"/>
        <end position="291"/>
    </location>
</feature>
<evidence type="ECO:0000256" key="2">
    <source>
        <dbReference type="SAM" id="SignalP"/>
    </source>
</evidence>
<keyword evidence="5" id="KW-1185">Reference proteome</keyword>
<name>A0A5B2WT95_9PSEU</name>
<dbReference type="PANTHER" id="PTHR19328:SF13">
    <property type="entry name" value="HIPL1 PROTEIN"/>
    <property type="match status" value="1"/>
</dbReference>
<accession>A0A5B2WT95</accession>
<reference evidence="4 5" key="2">
    <citation type="submission" date="2019-09" db="EMBL/GenBank/DDBJ databases">
        <authorList>
            <person name="Jin C."/>
        </authorList>
    </citation>
    <scope>NUCLEOTIDE SEQUENCE [LARGE SCALE GENOMIC DNA]</scope>
    <source>
        <strain evidence="4 5">AN110305</strain>
    </source>
</reference>
<dbReference type="OrthoDB" id="9770043at2"/>
<feature type="compositionally biased region" description="Polar residues" evidence="1">
    <location>
        <begin position="22"/>
        <end position="32"/>
    </location>
</feature>
<dbReference type="Gene3D" id="2.120.10.30">
    <property type="entry name" value="TolB, C-terminal domain"/>
    <property type="match status" value="1"/>
</dbReference>
<sequence length="390" mass="39306">MLVSAAAGLLLAGCASFPAQPPQESWQPQPRLTPQAGPQPQAPGQDSQGIPGKPGQPKAPTSVPPPNGCKDFDPAVIATCLSPISAVAVLPGGDPASGAVKSLAAERTTGRILQVAKGAEPIVLATVPVDATGDGGLTGLSLSPTYGEDQLIFAYVTTATDNRVLRIAPGDQPKPVLTGIPKGATGNQGVLTTDRKGALLLATGDGGKPDAAADPNSLSGKVLRIDTSGKPAKDNPTANSPVVASGLHSPGGICTSLDGTRTWVTDRVASGDLLYAVKSGQALGTAAWTWPDRPGVTGCAAYSDMITVATAKNPGMQSMHLNQDGSFKDKPQLSMQDDKGFGLLGALDLVDEQYMIGGTVNKAGGKPVSSDDRVVILVRPDTSGGGGGGD</sequence>
<gene>
    <name evidence="4" type="ORF">F0L68_32375</name>
</gene>
<dbReference type="AlphaFoldDB" id="A0A5B2WT95"/>
<proteinExistence type="predicted"/>
<organism evidence="4 5">
    <name type="scientific">Solihabitans fulvus</name>
    <dbReference type="NCBI Taxonomy" id="1892852"/>
    <lineage>
        <taxon>Bacteria</taxon>
        <taxon>Bacillati</taxon>
        <taxon>Actinomycetota</taxon>
        <taxon>Actinomycetes</taxon>
        <taxon>Pseudonocardiales</taxon>
        <taxon>Pseudonocardiaceae</taxon>
        <taxon>Solihabitans</taxon>
    </lineage>
</organism>
<dbReference type="Pfam" id="PF07995">
    <property type="entry name" value="GSDH"/>
    <property type="match status" value="1"/>
</dbReference>
<dbReference type="Proteomes" id="UP000323454">
    <property type="component" value="Unassembled WGS sequence"/>
</dbReference>
<dbReference type="EMBL" id="VUOB01000065">
    <property type="protein sequence ID" value="KAA2253639.1"/>
    <property type="molecule type" value="Genomic_DNA"/>
</dbReference>
<evidence type="ECO:0000256" key="1">
    <source>
        <dbReference type="SAM" id="MobiDB-lite"/>
    </source>
</evidence>
<dbReference type="InterPro" id="IPR011042">
    <property type="entry name" value="6-blade_b-propeller_TolB-like"/>
</dbReference>
<feature type="region of interest" description="Disordered" evidence="1">
    <location>
        <begin position="17"/>
        <end position="69"/>
    </location>
</feature>